<evidence type="ECO:0000313" key="2">
    <source>
        <dbReference type="Proteomes" id="UP000095672"/>
    </source>
</evidence>
<dbReference type="EMBL" id="CP014143">
    <property type="protein sequence ID" value="AOS96485.1"/>
    <property type="molecule type" value="Genomic_DNA"/>
</dbReference>
<dbReference type="Proteomes" id="UP000095672">
    <property type="component" value="Chromosome"/>
</dbReference>
<organism evidence="1 2">
    <name type="scientific">Microbulbifer aggregans</name>
    <dbReference type="NCBI Taxonomy" id="1769779"/>
    <lineage>
        <taxon>Bacteria</taxon>
        <taxon>Pseudomonadati</taxon>
        <taxon>Pseudomonadota</taxon>
        <taxon>Gammaproteobacteria</taxon>
        <taxon>Cellvibrionales</taxon>
        <taxon>Microbulbiferaceae</taxon>
        <taxon>Microbulbifer</taxon>
    </lineage>
</organism>
<dbReference type="KEGG" id="micc:AUP74_01020"/>
<dbReference type="Pfam" id="PF08660">
    <property type="entry name" value="Alg14"/>
    <property type="match status" value="1"/>
</dbReference>
<dbReference type="PROSITE" id="PS51257">
    <property type="entry name" value="PROKAR_LIPOPROTEIN"/>
    <property type="match status" value="1"/>
</dbReference>
<dbReference type="OrthoDB" id="555447at2"/>
<dbReference type="GO" id="GO:0006488">
    <property type="term" value="P:dolichol-linked oligosaccharide biosynthetic process"/>
    <property type="evidence" value="ECO:0007669"/>
    <property type="project" value="InterPro"/>
</dbReference>
<sequence length="149" mass="16458">MDRRVLAVASQGGHWKQLTTLAPAFQSCQASFASTTRENPGIGEPYHYHFLPAANRRAPLHIIWLFLASAWLVVRLRPEVIISTGSLPGLACIIWGRFLGARSLWIDSIANTDRLSLSGRLARHVATKTLSQWPEIGRASGVEYRGAIL</sequence>
<dbReference type="Gene3D" id="3.40.50.2000">
    <property type="entry name" value="Glycogen Phosphorylase B"/>
    <property type="match status" value="1"/>
</dbReference>
<dbReference type="SUPFAM" id="SSF53756">
    <property type="entry name" value="UDP-Glycosyltransferase/glycogen phosphorylase"/>
    <property type="match status" value="1"/>
</dbReference>
<dbReference type="STRING" id="1769779.AUP74_01020"/>
<reference evidence="2" key="1">
    <citation type="submission" date="2016-01" db="EMBL/GenBank/DDBJ databases">
        <title>Complete genome sequence of Microbulbifer sp. CCB-MM1, a halophile isolated from Matang Mangrove Forest, Perak.</title>
        <authorList>
            <person name="Moh T.H."/>
            <person name="Dinesh B."/>
            <person name="Lau N.-S."/>
            <person name="Go F."/>
            <person name="Alexander Chong S.-C."/>
        </authorList>
    </citation>
    <scope>NUCLEOTIDE SEQUENCE [LARGE SCALE GENOMIC DNA]</scope>
    <source>
        <strain evidence="2">CCB-MM1</strain>
    </source>
</reference>
<evidence type="ECO:0000313" key="1">
    <source>
        <dbReference type="EMBL" id="AOS96485.1"/>
    </source>
</evidence>
<proteinExistence type="predicted"/>
<dbReference type="AlphaFoldDB" id="A0A1C9W5Q9"/>
<dbReference type="RefSeq" id="WP_069946617.1">
    <property type="nucleotide sequence ID" value="NZ_CP014143.1"/>
</dbReference>
<name>A0A1C9W5Q9_9GAMM</name>
<gene>
    <name evidence="1" type="ORF">AUP74_01020</name>
</gene>
<protein>
    <submittedName>
        <fullName evidence="1">Oligosaccharide biosynthesis protein Alg14 like protein</fullName>
    </submittedName>
</protein>
<accession>A0A1C9W5Q9</accession>
<keyword evidence="2" id="KW-1185">Reference proteome</keyword>
<dbReference type="InterPro" id="IPR013969">
    <property type="entry name" value="Oligosacch_biosynth_Alg14"/>
</dbReference>